<evidence type="ECO:0000313" key="12">
    <source>
        <dbReference type="Proteomes" id="UP001500889"/>
    </source>
</evidence>
<organism evidence="11 12">
    <name type="scientific">Drosophila madeirensis</name>
    <name type="common">Fruit fly</name>
    <dbReference type="NCBI Taxonomy" id="30013"/>
    <lineage>
        <taxon>Eukaryota</taxon>
        <taxon>Metazoa</taxon>
        <taxon>Ecdysozoa</taxon>
        <taxon>Arthropoda</taxon>
        <taxon>Hexapoda</taxon>
        <taxon>Insecta</taxon>
        <taxon>Pterygota</taxon>
        <taxon>Neoptera</taxon>
        <taxon>Endopterygota</taxon>
        <taxon>Diptera</taxon>
        <taxon>Brachycera</taxon>
        <taxon>Muscomorpha</taxon>
        <taxon>Ephydroidea</taxon>
        <taxon>Drosophilidae</taxon>
        <taxon>Drosophila</taxon>
        <taxon>Sophophora</taxon>
    </lineage>
</organism>
<evidence type="ECO:0000313" key="11">
    <source>
        <dbReference type="EMBL" id="BFG02464.1"/>
    </source>
</evidence>
<keyword evidence="7" id="KW-0496">Mitochondrion</keyword>
<protein>
    <submittedName>
        <fullName evidence="11">Mitochondrial carrier homolog 2</fullName>
    </submittedName>
</protein>
<evidence type="ECO:0000256" key="6">
    <source>
        <dbReference type="ARBA" id="ARBA00022989"/>
    </source>
</evidence>
<evidence type="ECO:0000256" key="10">
    <source>
        <dbReference type="RuleBase" id="RU000488"/>
    </source>
</evidence>
<dbReference type="Gene3D" id="1.50.40.10">
    <property type="entry name" value="Mitochondrial carrier domain"/>
    <property type="match status" value="1"/>
</dbReference>
<evidence type="ECO:0000256" key="5">
    <source>
        <dbReference type="ARBA" id="ARBA00022787"/>
    </source>
</evidence>
<evidence type="ECO:0000256" key="2">
    <source>
        <dbReference type="ARBA" id="ARBA00006375"/>
    </source>
</evidence>
<evidence type="ECO:0000256" key="7">
    <source>
        <dbReference type="ARBA" id="ARBA00023128"/>
    </source>
</evidence>
<sequence>MSDNRPEMNANETAEEHEEIAEDVMPLRHIGAGDGVYLGEDLYLGEPELRRNRLVGGRVVFYQNRDAEEDHLQKIQTIYVHVACICAGVAWTTLMHPLQHAGVLMQLGFEPFPGEIVQMGLFGPRNLLPGAQHLIEYIHQSDGFFALYRGLTANIAINVTSYVMDRTMSMLGLETHNFGPTTGTSVQDMSRYMLVRGCRLTLKLMLTQPLTVVFTRQIAQFIGCESVYQTLGQTIIKIFKEEGIAAFYAGFVPRLLGKMGIMAITTVASTLFYQYGPNYYPIQALNELVVSISSSYVLHPLSVVGTCMDVQGSPLAAAMPSQMAHYEHWTKCFTDIYANGGFYHRGGILFWRTMPVKKLGGSMGCQN</sequence>
<keyword evidence="4" id="KW-0677">Repeat</keyword>
<comment type="subcellular location">
    <subcellularLocation>
        <location evidence="1">Mitochondrion outer membrane</location>
        <topology evidence="1">Multi-pass membrane protein</topology>
    </subcellularLocation>
</comment>
<dbReference type="AlphaFoldDB" id="A0AAU9G309"/>
<evidence type="ECO:0000256" key="8">
    <source>
        <dbReference type="ARBA" id="ARBA00023136"/>
    </source>
</evidence>
<accession>A0AAU9G309</accession>
<keyword evidence="8 9" id="KW-0472">Membrane</keyword>
<dbReference type="GO" id="GO:0005741">
    <property type="term" value="C:mitochondrial outer membrane"/>
    <property type="evidence" value="ECO:0007669"/>
    <property type="project" value="UniProtKB-SubCell"/>
</dbReference>
<gene>
    <name evidence="11" type="ORF">DMAD_01959</name>
</gene>
<dbReference type="SUPFAM" id="SSF103506">
    <property type="entry name" value="Mitochondrial carrier"/>
    <property type="match status" value="1"/>
</dbReference>
<evidence type="ECO:0000256" key="4">
    <source>
        <dbReference type="ARBA" id="ARBA00022737"/>
    </source>
</evidence>
<name>A0AAU9G309_DROMD</name>
<comment type="similarity">
    <text evidence="2 10">Belongs to the mitochondrial carrier (TC 2.A.29) family.</text>
</comment>
<evidence type="ECO:0000256" key="9">
    <source>
        <dbReference type="PROSITE-ProRule" id="PRU00282"/>
    </source>
</evidence>
<dbReference type="Proteomes" id="UP001500889">
    <property type="component" value="Chromosome A"/>
</dbReference>
<dbReference type="EMBL" id="AP029266">
    <property type="protein sequence ID" value="BFG02464.1"/>
    <property type="molecule type" value="Genomic_DNA"/>
</dbReference>
<keyword evidence="6" id="KW-1133">Transmembrane helix</keyword>
<dbReference type="PANTHER" id="PTHR10780">
    <property type="entry name" value="MITOCHONDRIAL CARRIER HOMOLOG"/>
    <property type="match status" value="1"/>
</dbReference>
<evidence type="ECO:0000256" key="3">
    <source>
        <dbReference type="ARBA" id="ARBA00022692"/>
    </source>
</evidence>
<dbReference type="InterPro" id="IPR018108">
    <property type="entry name" value="MCP_transmembrane"/>
</dbReference>
<dbReference type="PANTHER" id="PTHR10780:SF18">
    <property type="entry name" value="LD43650P"/>
    <property type="match status" value="1"/>
</dbReference>
<dbReference type="InterPro" id="IPR023395">
    <property type="entry name" value="MCP_dom_sf"/>
</dbReference>
<evidence type="ECO:0000256" key="1">
    <source>
        <dbReference type="ARBA" id="ARBA00004374"/>
    </source>
</evidence>
<reference evidence="11 12" key="1">
    <citation type="submission" date="2024-02" db="EMBL/GenBank/DDBJ databases">
        <title>A chromosome-level genome assembly of Drosophila madeirensis, a fruit fly species endemic to Madeira island.</title>
        <authorList>
            <person name="Tomihara K."/>
            <person name="Llopart A."/>
            <person name="Yamamoto D."/>
        </authorList>
    </citation>
    <scope>NUCLEOTIDE SEQUENCE [LARGE SCALE GENOMIC DNA]</scope>
    <source>
        <strain evidence="11 12">RF1</strain>
    </source>
</reference>
<keyword evidence="10" id="KW-0813">Transport</keyword>
<keyword evidence="12" id="KW-1185">Reference proteome</keyword>
<keyword evidence="5" id="KW-1000">Mitochondrion outer membrane</keyword>
<dbReference type="Pfam" id="PF00153">
    <property type="entry name" value="Mito_carr"/>
    <property type="match status" value="2"/>
</dbReference>
<proteinExistence type="inferred from homology"/>
<dbReference type="PROSITE" id="PS50920">
    <property type="entry name" value="SOLCAR"/>
    <property type="match status" value="1"/>
</dbReference>
<feature type="repeat" description="Solcar" evidence="9">
    <location>
        <begin position="191"/>
        <end position="275"/>
    </location>
</feature>
<keyword evidence="3 9" id="KW-0812">Transmembrane</keyword>